<name>A0ACB8SIJ2_9AGAM</name>
<protein>
    <submittedName>
        <fullName evidence="1">Uncharacterized protein</fullName>
    </submittedName>
</protein>
<evidence type="ECO:0000313" key="1">
    <source>
        <dbReference type="EMBL" id="KAI0056092.1"/>
    </source>
</evidence>
<dbReference type="EMBL" id="MU277271">
    <property type="protein sequence ID" value="KAI0056092.1"/>
    <property type="molecule type" value="Genomic_DNA"/>
</dbReference>
<gene>
    <name evidence="1" type="ORF">BV25DRAFT_1649644</name>
</gene>
<comment type="caution">
    <text evidence="1">The sequence shown here is derived from an EMBL/GenBank/DDBJ whole genome shotgun (WGS) entry which is preliminary data.</text>
</comment>
<accession>A0ACB8SIJ2</accession>
<reference evidence="1" key="1">
    <citation type="submission" date="2021-03" db="EMBL/GenBank/DDBJ databases">
        <authorList>
            <consortium name="DOE Joint Genome Institute"/>
            <person name="Ahrendt S."/>
            <person name="Looney B.P."/>
            <person name="Miyauchi S."/>
            <person name="Morin E."/>
            <person name="Drula E."/>
            <person name="Courty P.E."/>
            <person name="Chicoki N."/>
            <person name="Fauchery L."/>
            <person name="Kohler A."/>
            <person name="Kuo A."/>
            <person name="Labutti K."/>
            <person name="Pangilinan J."/>
            <person name="Lipzen A."/>
            <person name="Riley R."/>
            <person name="Andreopoulos W."/>
            <person name="He G."/>
            <person name="Johnson J."/>
            <person name="Barry K.W."/>
            <person name="Grigoriev I.V."/>
            <person name="Nagy L."/>
            <person name="Hibbett D."/>
            <person name="Henrissat B."/>
            <person name="Matheny P.B."/>
            <person name="Labbe J."/>
            <person name="Martin F."/>
        </authorList>
    </citation>
    <scope>NUCLEOTIDE SEQUENCE</scope>
    <source>
        <strain evidence="1">HHB10654</strain>
    </source>
</reference>
<reference evidence="1" key="2">
    <citation type="journal article" date="2022" name="New Phytol.">
        <title>Evolutionary transition to the ectomycorrhizal habit in the genomes of a hyperdiverse lineage of mushroom-forming fungi.</title>
        <authorList>
            <person name="Looney B."/>
            <person name="Miyauchi S."/>
            <person name="Morin E."/>
            <person name="Drula E."/>
            <person name="Courty P.E."/>
            <person name="Kohler A."/>
            <person name="Kuo A."/>
            <person name="LaButti K."/>
            <person name="Pangilinan J."/>
            <person name="Lipzen A."/>
            <person name="Riley R."/>
            <person name="Andreopoulos W."/>
            <person name="He G."/>
            <person name="Johnson J."/>
            <person name="Nolan M."/>
            <person name="Tritt A."/>
            <person name="Barry K.W."/>
            <person name="Grigoriev I.V."/>
            <person name="Nagy L.G."/>
            <person name="Hibbett D."/>
            <person name="Henrissat B."/>
            <person name="Matheny P.B."/>
            <person name="Labbe J."/>
            <person name="Martin F.M."/>
        </authorList>
    </citation>
    <scope>NUCLEOTIDE SEQUENCE</scope>
    <source>
        <strain evidence="1">HHB10654</strain>
    </source>
</reference>
<keyword evidence="2" id="KW-1185">Reference proteome</keyword>
<sequence>MPLVFRASTLASDSSAADIDHGISSQGIFKFVDRVKWRKCEPTGTRDLGADTIRAAPDPRCLVRRSQDRSKRKPGIEMFPWDFVGSNIRIYHPSDSLHSSSRRSPA</sequence>
<organism evidence="1 2">
    <name type="scientific">Artomyces pyxidatus</name>
    <dbReference type="NCBI Taxonomy" id="48021"/>
    <lineage>
        <taxon>Eukaryota</taxon>
        <taxon>Fungi</taxon>
        <taxon>Dikarya</taxon>
        <taxon>Basidiomycota</taxon>
        <taxon>Agaricomycotina</taxon>
        <taxon>Agaricomycetes</taxon>
        <taxon>Russulales</taxon>
        <taxon>Auriscalpiaceae</taxon>
        <taxon>Artomyces</taxon>
    </lineage>
</organism>
<evidence type="ECO:0000313" key="2">
    <source>
        <dbReference type="Proteomes" id="UP000814140"/>
    </source>
</evidence>
<dbReference type="Proteomes" id="UP000814140">
    <property type="component" value="Unassembled WGS sequence"/>
</dbReference>
<proteinExistence type="predicted"/>